<organism evidence="2 3">
    <name type="scientific">Ramularia collo-cygni</name>
    <dbReference type="NCBI Taxonomy" id="112498"/>
    <lineage>
        <taxon>Eukaryota</taxon>
        <taxon>Fungi</taxon>
        <taxon>Dikarya</taxon>
        <taxon>Ascomycota</taxon>
        <taxon>Pezizomycotina</taxon>
        <taxon>Dothideomycetes</taxon>
        <taxon>Dothideomycetidae</taxon>
        <taxon>Mycosphaerellales</taxon>
        <taxon>Mycosphaerellaceae</taxon>
        <taxon>Ramularia</taxon>
    </lineage>
</organism>
<reference evidence="2 3" key="1">
    <citation type="submission" date="2016-03" db="EMBL/GenBank/DDBJ databases">
        <authorList>
            <person name="Ploux O."/>
        </authorList>
    </citation>
    <scope>NUCLEOTIDE SEQUENCE [LARGE SCALE GENOMIC DNA]</scope>
    <source>
        <strain evidence="2 3">URUG2</strain>
    </source>
</reference>
<keyword evidence="1" id="KW-0732">Signal</keyword>
<sequence>MLFLFLSYLFLPFSLAYPSLSTPSSSEDPIKALFLFKDVLSSNTTAITTTGFNTLLIFNVEVTNTSDLVYPRRTGVGDDISTPLVSNGTYISNTNTTLLASQIRSLKSLPNSQISRVEVTLVSGYPTFENIRDAINRDGISPDTTLYRNFAALKEAWGIDAINNDDEGVYDIPSTILFSHMLGNMGYQLSGAPYTNITFWKNVTQTVNSQTPGLWDRMYLQCYDGGSGNDPTEWEEGVGMKTVPLLWVTNDAKPAEGKTPMEAEVVFEGYERDAVVGGGYWNDYDIEKLGGSYEEYEGVLEKVFG</sequence>
<evidence type="ECO:0000313" key="2">
    <source>
        <dbReference type="EMBL" id="CZT18813.1"/>
    </source>
</evidence>
<dbReference type="Proteomes" id="UP000225277">
    <property type="component" value="Unassembled WGS sequence"/>
</dbReference>
<accession>A0A2D3VDZ0</accession>
<dbReference type="STRING" id="112498.A0A2D3VDZ0"/>
<dbReference type="RefSeq" id="XP_023625703.1">
    <property type="nucleotide sequence ID" value="XM_023769935.1"/>
</dbReference>
<dbReference type="GeneID" id="35599830"/>
<proteinExistence type="predicted"/>
<name>A0A2D3VDZ0_9PEZI</name>
<dbReference type="EMBL" id="FJUY01000006">
    <property type="protein sequence ID" value="CZT18813.1"/>
    <property type="molecule type" value="Genomic_DNA"/>
</dbReference>
<dbReference type="AlphaFoldDB" id="A0A2D3VDZ0"/>
<evidence type="ECO:0000256" key="1">
    <source>
        <dbReference type="SAM" id="SignalP"/>
    </source>
</evidence>
<keyword evidence="3" id="KW-1185">Reference proteome</keyword>
<dbReference type="OrthoDB" id="5186230at2759"/>
<feature type="signal peptide" evidence="1">
    <location>
        <begin position="1"/>
        <end position="16"/>
    </location>
</feature>
<feature type="chain" id="PRO_5013965052" evidence="1">
    <location>
        <begin position="17"/>
        <end position="305"/>
    </location>
</feature>
<gene>
    <name evidence="2" type="ORF">RCC_04657</name>
</gene>
<evidence type="ECO:0000313" key="3">
    <source>
        <dbReference type="Proteomes" id="UP000225277"/>
    </source>
</evidence>
<protein>
    <submittedName>
        <fullName evidence="2">Uncharacterized protein</fullName>
    </submittedName>
</protein>